<dbReference type="RefSeq" id="XP_070889005.1">
    <property type="nucleotide sequence ID" value="XM_071027022.1"/>
</dbReference>
<proteinExistence type="predicted"/>
<protein>
    <submittedName>
        <fullName evidence="2">Uncharacterized protein</fullName>
    </submittedName>
</protein>
<organism evidence="2 3">
    <name type="scientific">Aspergillus lucknowensis</name>
    <dbReference type="NCBI Taxonomy" id="176173"/>
    <lineage>
        <taxon>Eukaryota</taxon>
        <taxon>Fungi</taxon>
        <taxon>Dikarya</taxon>
        <taxon>Ascomycota</taxon>
        <taxon>Pezizomycotina</taxon>
        <taxon>Eurotiomycetes</taxon>
        <taxon>Eurotiomycetidae</taxon>
        <taxon>Eurotiales</taxon>
        <taxon>Aspergillaceae</taxon>
        <taxon>Aspergillus</taxon>
        <taxon>Aspergillus subgen. Nidulantes</taxon>
    </lineage>
</organism>
<dbReference type="Proteomes" id="UP001610432">
    <property type="component" value="Unassembled WGS sequence"/>
</dbReference>
<sequence length="146" mass="15855">MLGGFCGTCFFFAPHPSRSKKGCDSNSQRFPAETLNANLGCRVPYSAISVMEFGMWMLLAIVGPTPASPPFPCLFLFGAFSSGLHSVGGCLSYRRGRWKQVFQVLLLSLELAILSYIVLLFSTGDGKTHLSLSFWSSIPDAPHKVG</sequence>
<evidence type="ECO:0000313" key="2">
    <source>
        <dbReference type="EMBL" id="KAL2870026.1"/>
    </source>
</evidence>
<gene>
    <name evidence="2" type="ORF">BJX67DRAFT_303798</name>
</gene>
<keyword evidence="1" id="KW-0472">Membrane</keyword>
<evidence type="ECO:0000313" key="3">
    <source>
        <dbReference type="Proteomes" id="UP001610432"/>
    </source>
</evidence>
<evidence type="ECO:0000256" key="1">
    <source>
        <dbReference type="SAM" id="Phobius"/>
    </source>
</evidence>
<dbReference type="EMBL" id="JBFXLQ010000007">
    <property type="protein sequence ID" value="KAL2870026.1"/>
    <property type="molecule type" value="Genomic_DNA"/>
</dbReference>
<feature type="transmembrane region" description="Helical" evidence="1">
    <location>
        <begin position="100"/>
        <end position="121"/>
    </location>
</feature>
<reference evidence="2 3" key="1">
    <citation type="submission" date="2024-07" db="EMBL/GenBank/DDBJ databases">
        <title>Section-level genome sequencing and comparative genomics of Aspergillus sections Usti and Cavernicolus.</title>
        <authorList>
            <consortium name="Lawrence Berkeley National Laboratory"/>
            <person name="Nybo J.L."/>
            <person name="Vesth T.C."/>
            <person name="Theobald S."/>
            <person name="Frisvad J.C."/>
            <person name="Larsen T.O."/>
            <person name="Kjaerboelling I."/>
            <person name="Rothschild-Mancinelli K."/>
            <person name="Lyhne E.K."/>
            <person name="Kogle M.E."/>
            <person name="Barry K."/>
            <person name="Clum A."/>
            <person name="Na H."/>
            <person name="Ledsgaard L."/>
            <person name="Lin J."/>
            <person name="Lipzen A."/>
            <person name="Kuo A."/>
            <person name="Riley R."/>
            <person name="Mondo S."/>
            <person name="Labutti K."/>
            <person name="Haridas S."/>
            <person name="Pangalinan J."/>
            <person name="Salamov A.A."/>
            <person name="Simmons B.A."/>
            <person name="Magnuson J.K."/>
            <person name="Chen J."/>
            <person name="Drula E."/>
            <person name="Henrissat B."/>
            <person name="Wiebenga A."/>
            <person name="Lubbers R.J."/>
            <person name="Gomes A.C."/>
            <person name="Macurrencykelacurrency M.R."/>
            <person name="Stajich J."/>
            <person name="Grigoriev I.V."/>
            <person name="Mortensen U.H."/>
            <person name="De Vries R.P."/>
            <person name="Baker S.E."/>
            <person name="Andersen M.R."/>
        </authorList>
    </citation>
    <scope>NUCLEOTIDE SEQUENCE [LARGE SCALE GENOMIC DNA]</scope>
    <source>
        <strain evidence="2 3">CBS 449.75</strain>
    </source>
</reference>
<dbReference type="GeneID" id="98142094"/>
<keyword evidence="1" id="KW-1133">Transmembrane helix</keyword>
<accession>A0ABR4LZZ9</accession>
<name>A0ABR4LZZ9_9EURO</name>
<keyword evidence="3" id="KW-1185">Reference proteome</keyword>
<comment type="caution">
    <text evidence="2">The sequence shown here is derived from an EMBL/GenBank/DDBJ whole genome shotgun (WGS) entry which is preliminary data.</text>
</comment>
<keyword evidence="1" id="KW-0812">Transmembrane</keyword>